<name>A0A6I2RB56_FLAPL</name>
<dbReference type="Proteomes" id="UP000434475">
    <property type="component" value="Unassembled WGS sequence"/>
</dbReference>
<accession>A0A6I2RB56</accession>
<sequence>MATLLLGALVQDGKRNQFPTAYSGGKFGLADADGTQPIPWLVSGGTLFCCHNLLTGISWKALSQDSKVFGCKAEIEGFKFLCRIPYPGTTPGGEWDAAVDLAQGDDRILHWKNYRSWCQSAGMDSVTRVVRGGGAAKEWQSYPENGYAGWRPILEPKGVPIPESGLRLQAGYELLVWGTDCVLRGKILDQSDYDLVLQSSGTWFADDAGSLFRPLEKKLRTIIVDKSQVRMVQIGRFIGS</sequence>
<dbReference type="AlphaFoldDB" id="A0A6I2RB56"/>
<comment type="caution">
    <text evidence="1">The sequence shown here is derived from an EMBL/GenBank/DDBJ whole genome shotgun (WGS) entry which is preliminary data.</text>
</comment>
<evidence type="ECO:0000313" key="1">
    <source>
        <dbReference type="EMBL" id="MSB20492.1"/>
    </source>
</evidence>
<protein>
    <submittedName>
        <fullName evidence="1">Uncharacterized protein</fullName>
    </submittedName>
</protein>
<evidence type="ECO:0000313" key="2">
    <source>
        <dbReference type="Proteomes" id="UP000434475"/>
    </source>
</evidence>
<dbReference type="EMBL" id="WKPR01000013">
    <property type="protein sequence ID" value="MSB20492.1"/>
    <property type="molecule type" value="Genomic_DNA"/>
</dbReference>
<proteinExistence type="predicted"/>
<gene>
    <name evidence="1" type="ORF">GKE97_13325</name>
</gene>
<organism evidence="1 2">
    <name type="scientific">Flavonifractor plautii</name>
    <name type="common">Fusobacterium plautii</name>
    <dbReference type="NCBI Taxonomy" id="292800"/>
    <lineage>
        <taxon>Bacteria</taxon>
        <taxon>Bacillati</taxon>
        <taxon>Bacillota</taxon>
        <taxon>Clostridia</taxon>
        <taxon>Eubacteriales</taxon>
        <taxon>Oscillospiraceae</taxon>
        <taxon>Flavonifractor</taxon>
    </lineage>
</organism>
<reference evidence="1 2" key="1">
    <citation type="journal article" date="2019" name="Nat. Med.">
        <title>A library of human gut bacterial isolates paired with longitudinal multiomics data enables mechanistic microbiome research.</title>
        <authorList>
            <person name="Poyet M."/>
            <person name="Groussin M."/>
            <person name="Gibbons S.M."/>
            <person name="Avila-Pacheco J."/>
            <person name="Jiang X."/>
            <person name="Kearney S.M."/>
            <person name="Perrotta A.R."/>
            <person name="Berdy B."/>
            <person name="Zhao S."/>
            <person name="Lieberman T.D."/>
            <person name="Swanson P.K."/>
            <person name="Smith M."/>
            <person name="Roesemann S."/>
            <person name="Alexander J.E."/>
            <person name="Rich S.A."/>
            <person name="Livny J."/>
            <person name="Vlamakis H."/>
            <person name="Clish C."/>
            <person name="Bullock K."/>
            <person name="Deik A."/>
            <person name="Scott J."/>
            <person name="Pierce K.A."/>
            <person name="Xavier R.J."/>
            <person name="Alm E.J."/>
        </authorList>
    </citation>
    <scope>NUCLEOTIDE SEQUENCE [LARGE SCALE GENOMIC DNA]</scope>
    <source>
        <strain evidence="1 2">BIOML-A2</strain>
    </source>
</reference>
<dbReference type="RefSeq" id="WP_108981695.1">
    <property type="nucleotide sequence ID" value="NZ_JAQLWY010000015.1"/>
</dbReference>